<proteinExistence type="predicted"/>
<keyword evidence="3" id="KW-1185">Reference proteome</keyword>
<comment type="caution">
    <text evidence="2">The sequence shown here is derived from an EMBL/GenBank/DDBJ whole genome shotgun (WGS) entry which is preliminary data.</text>
</comment>
<evidence type="ECO:0000256" key="1">
    <source>
        <dbReference type="SAM" id="MobiDB-lite"/>
    </source>
</evidence>
<feature type="region of interest" description="Disordered" evidence="1">
    <location>
        <begin position="20"/>
        <end position="43"/>
    </location>
</feature>
<gene>
    <name evidence="2" type="ORF">TNCT_158891</name>
</gene>
<name>A0A8X6IAQ8_TRICU</name>
<organism evidence="2 3">
    <name type="scientific">Trichonephila clavata</name>
    <name type="common">Joro spider</name>
    <name type="synonym">Nephila clavata</name>
    <dbReference type="NCBI Taxonomy" id="2740835"/>
    <lineage>
        <taxon>Eukaryota</taxon>
        <taxon>Metazoa</taxon>
        <taxon>Ecdysozoa</taxon>
        <taxon>Arthropoda</taxon>
        <taxon>Chelicerata</taxon>
        <taxon>Arachnida</taxon>
        <taxon>Araneae</taxon>
        <taxon>Araneomorphae</taxon>
        <taxon>Entelegynae</taxon>
        <taxon>Araneoidea</taxon>
        <taxon>Nephilidae</taxon>
        <taxon>Trichonephila</taxon>
    </lineage>
</organism>
<dbReference type="Proteomes" id="UP000887116">
    <property type="component" value="Unassembled WGS sequence"/>
</dbReference>
<evidence type="ECO:0000313" key="3">
    <source>
        <dbReference type="Proteomes" id="UP000887116"/>
    </source>
</evidence>
<dbReference type="EMBL" id="BMAO01007797">
    <property type="protein sequence ID" value="GFR18589.1"/>
    <property type="molecule type" value="Genomic_DNA"/>
</dbReference>
<dbReference type="AlphaFoldDB" id="A0A8X6IAQ8"/>
<protein>
    <submittedName>
        <fullName evidence="2">Uncharacterized protein</fullName>
    </submittedName>
</protein>
<evidence type="ECO:0000313" key="2">
    <source>
        <dbReference type="EMBL" id="GFR18589.1"/>
    </source>
</evidence>
<sequence length="82" mass="9189">MMNAPSLTCFHLKIFIFTGSSELSSGGGDEEQVQPGRGYNRHTMATDCEEPRISLSYLPKISDFRFMEDLCTSDVLKVPLLK</sequence>
<reference evidence="2" key="1">
    <citation type="submission" date="2020-07" db="EMBL/GenBank/DDBJ databases">
        <title>Multicomponent nature underlies the extraordinary mechanical properties of spider dragline silk.</title>
        <authorList>
            <person name="Kono N."/>
            <person name="Nakamura H."/>
            <person name="Mori M."/>
            <person name="Yoshida Y."/>
            <person name="Ohtoshi R."/>
            <person name="Malay A.D."/>
            <person name="Moran D.A.P."/>
            <person name="Tomita M."/>
            <person name="Numata K."/>
            <person name="Arakawa K."/>
        </authorList>
    </citation>
    <scope>NUCLEOTIDE SEQUENCE</scope>
</reference>
<feature type="non-terminal residue" evidence="2">
    <location>
        <position position="82"/>
    </location>
</feature>
<accession>A0A8X6IAQ8</accession>